<keyword evidence="4" id="KW-1185">Reference proteome</keyword>
<feature type="region of interest" description="Disordered" evidence="1">
    <location>
        <begin position="159"/>
        <end position="178"/>
    </location>
</feature>
<protein>
    <recommendedName>
        <fullName evidence="5">CHAP domain-containing protein</fullName>
    </recommendedName>
</protein>
<evidence type="ECO:0008006" key="5">
    <source>
        <dbReference type="Google" id="ProtNLM"/>
    </source>
</evidence>
<evidence type="ECO:0000256" key="1">
    <source>
        <dbReference type="SAM" id="MobiDB-lite"/>
    </source>
</evidence>
<accession>A0A9X3X820</accession>
<organism evidence="3 4">
    <name type="scientific">Polyangium jinanense</name>
    <dbReference type="NCBI Taxonomy" id="2829994"/>
    <lineage>
        <taxon>Bacteria</taxon>
        <taxon>Pseudomonadati</taxon>
        <taxon>Myxococcota</taxon>
        <taxon>Polyangia</taxon>
        <taxon>Polyangiales</taxon>
        <taxon>Polyangiaceae</taxon>
        <taxon>Polyangium</taxon>
    </lineage>
</organism>
<feature type="signal peptide" evidence="2">
    <location>
        <begin position="1"/>
        <end position="24"/>
    </location>
</feature>
<sequence>MNKLGLFGAAALATAFCFSSDARAVGDGDVSGAALDLVTAYVNNGTTTGNGGSFVTKAVKDALGWTSSQWLYYFGTSTLSAAKWYEQIVPPGGAAPTNFVEVDNIGDVDAGQIFAINATGSYTGHAAVIIGEPIDITPPNAFYTPYITGTKQWAVPIADSTGSEHGQNASYPDSRRSASGFTANVPGTAYIRLYSDATTGEILSYGWSVTATNDLNVYDQSERPFAIGELTVSP</sequence>
<comment type="caution">
    <text evidence="3">The sequence shown here is derived from an EMBL/GenBank/DDBJ whole genome shotgun (WGS) entry which is preliminary data.</text>
</comment>
<feature type="chain" id="PRO_5040975435" description="CHAP domain-containing protein" evidence="2">
    <location>
        <begin position="25"/>
        <end position="234"/>
    </location>
</feature>
<evidence type="ECO:0000313" key="3">
    <source>
        <dbReference type="EMBL" id="MDC3984118.1"/>
    </source>
</evidence>
<feature type="compositionally biased region" description="Polar residues" evidence="1">
    <location>
        <begin position="160"/>
        <end position="178"/>
    </location>
</feature>
<dbReference type="EMBL" id="JAGTJJ010000018">
    <property type="protein sequence ID" value="MDC3984118.1"/>
    <property type="molecule type" value="Genomic_DNA"/>
</dbReference>
<keyword evidence="2" id="KW-0732">Signal</keyword>
<dbReference type="AlphaFoldDB" id="A0A9X3X820"/>
<dbReference type="RefSeq" id="WP_272425343.1">
    <property type="nucleotide sequence ID" value="NZ_JAGTJJ010000018.1"/>
</dbReference>
<dbReference type="Proteomes" id="UP001151081">
    <property type="component" value="Unassembled WGS sequence"/>
</dbReference>
<gene>
    <name evidence="3" type="ORF">KEG57_26655</name>
</gene>
<reference evidence="3 4" key="1">
    <citation type="submission" date="2021-04" db="EMBL/GenBank/DDBJ databases">
        <title>Genome analysis of Polyangium sp.</title>
        <authorList>
            <person name="Li Y."/>
            <person name="Wang J."/>
        </authorList>
    </citation>
    <scope>NUCLEOTIDE SEQUENCE [LARGE SCALE GENOMIC DNA]</scope>
    <source>
        <strain evidence="3 4">SDU14</strain>
    </source>
</reference>
<evidence type="ECO:0000313" key="4">
    <source>
        <dbReference type="Proteomes" id="UP001151081"/>
    </source>
</evidence>
<evidence type="ECO:0000256" key="2">
    <source>
        <dbReference type="SAM" id="SignalP"/>
    </source>
</evidence>
<name>A0A9X3X820_9BACT</name>
<proteinExistence type="predicted"/>